<keyword evidence="4 15" id="KW-0378">Hydrolase</keyword>
<dbReference type="InterPro" id="IPR014014">
    <property type="entry name" value="RNA_helicase_DEAD_Q_motif"/>
</dbReference>
<protein>
    <recommendedName>
        <fullName evidence="9">DEAD-box ATP-dependent RNA helicase RhpA</fullName>
        <ecNumber evidence="1">3.6.4.13</ecNumber>
    </recommendedName>
</protein>
<evidence type="ECO:0000259" key="14">
    <source>
        <dbReference type="PROSITE" id="PS51195"/>
    </source>
</evidence>
<evidence type="ECO:0000256" key="11">
    <source>
        <dbReference type="SAM" id="MobiDB-lite"/>
    </source>
</evidence>
<dbReference type="EMBL" id="CP042913">
    <property type="protein sequence ID" value="QEG34961.1"/>
    <property type="molecule type" value="Genomic_DNA"/>
</dbReference>
<feature type="region of interest" description="Disordered" evidence="11">
    <location>
        <begin position="379"/>
        <end position="447"/>
    </location>
</feature>
<feature type="compositionally biased region" description="Basic residues" evidence="11">
    <location>
        <begin position="394"/>
        <end position="404"/>
    </location>
</feature>
<dbReference type="SMART" id="SM00490">
    <property type="entry name" value="HELICc"/>
    <property type="match status" value="1"/>
</dbReference>
<dbReference type="GO" id="GO:0005524">
    <property type="term" value="F:ATP binding"/>
    <property type="evidence" value="ECO:0007669"/>
    <property type="project" value="UniProtKB-KW"/>
</dbReference>
<dbReference type="GO" id="GO:0009266">
    <property type="term" value="P:response to temperature stimulus"/>
    <property type="evidence" value="ECO:0007669"/>
    <property type="project" value="UniProtKB-ARBA"/>
</dbReference>
<dbReference type="GO" id="GO:0042255">
    <property type="term" value="P:ribosome assembly"/>
    <property type="evidence" value="ECO:0007669"/>
    <property type="project" value="UniProtKB-ARBA"/>
</dbReference>
<proteinExistence type="inferred from homology"/>
<organism evidence="15 16">
    <name type="scientific">Bythopirellula goksoeyrii</name>
    <dbReference type="NCBI Taxonomy" id="1400387"/>
    <lineage>
        <taxon>Bacteria</taxon>
        <taxon>Pseudomonadati</taxon>
        <taxon>Planctomycetota</taxon>
        <taxon>Planctomycetia</taxon>
        <taxon>Pirellulales</taxon>
        <taxon>Lacipirellulaceae</taxon>
        <taxon>Bythopirellula</taxon>
    </lineage>
</organism>
<dbReference type="AlphaFoldDB" id="A0A5B9QLF9"/>
<dbReference type="PROSITE" id="PS51192">
    <property type="entry name" value="HELICASE_ATP_BIND_1"/>
    <property type="match status" value="1"/>
</dbReference>
<accession>A0A5B9QLF9</accession>
<comment type="catalytic activity">
    <reaction evidence="8">
        <text>ATP + H2O = ADP + phosphate + H(+)</text>
        <dbReference type="Rhea" id="RHEA:13065"/>
        <dbReference type="ChEBI" id="CHEBI:15377"/>
        <dbReference type="ChEBI" id="CHEBI:15378"/>
        <dbReference type="ChEBI" id="CHEBI:30616"/>
        <dbReference type="ChEBI" id="CHEBI:43474"/>
        <dbReference type="ChEBI" id="CHEBI:456216"/>
        <dbReference type="EC" id="3.6.4.13"/>
    </reaction>
</comment>
<keyword evidence="2" id="KW-0963">Cytoplasm</keyword>
<sequence>MKFEDLGLSQYLLRAICGEGYETATPIQAQAIPIVLEGHDLMGCAQTGTGKTAAFALPTLHALAGDKRTKLRKRPIRSLVLAPTRELAVQVTASFAKYGKFTQLHTTTIYGGVNQNPQVRALQKGVDIVVATPGRLLDLMNQGHVDLKQVEILILDEADQMLDMGFLPDLKRIVDAVPNDRQTLMFSATMPDAIRRLAGQWLDDPKHLQVSPNSSPVETVKQSVFFVNTHHKPQMLTHYLQNTAWERTLVFARTKHGADKIVKQLVRDGIRAAAIHGNKSQNARARTLEQFKSNRPPVLVATDIAARGLDVNSVSHVINYELPEVPEVYVHRIGRTGRAGASGIATSFCGGEERGRLRQIERLTRRAIDVEVTHAEYALPERSNTGAKGDSPRPRRSSGRKFYGKKPQSGSTRPKSPKAGTQKSGGQANSSKPRRPKRRPRPAKTGE</sequence>
<feature type="domain" description="Helicase ATP-binding" evidence="12">
    <location>
        <begin position="32"/>
        <end position="208"/>
    </location>
</feature>
<keyword evidence="16" id="KW-1185">Reference proteome</keyword>
<name>A0A5B9QLF9_9BACT</name>
<feature type="short sequence motif" description="Q motif" evidence="10">
    <location>
        <begin position="1"/>
        <end position="29"/>
    </location>
</feature>
<dbReference type="Pfam" id="PF00271">
    <property type="entry name" value="Helicase_C"/>
    <property type="match status" value="1"/>
</dbReference>
<dbReference type="PROSITE" id="PS51195">
    <property type="entry name" value="Q_MOTIF"/>
    <property type="match status" value="1"/>
</dbReference>
<dbReference type="CDD" id="cd00268">
    <property type="entry name" value="DEADc"/>
    <property type="match status" value="1"/>
</dbReference>
<dbReference type="GO" id="GO:0016887">
    <property type="term" value="F:ATP hydrolysis activity"/>
    <property type="evidence" value="ECO:0007669"/>
    <property type="project" value="RHEA"/>
</dbReference>
<dbReference type="Proteomes" id="UP000323917">
    <property type="component" value="Chromosome"/>
</dbReference>
<evidence type="ECO:0000259" key="12">
    <source>
        <dbReference type="PROSITE" id="PS51192"/>
    </source>
</evidence>
<dbReference type="SUPFAM" id="SSF52540">
    <property type="entry name" value="P-loop containing nucleoside triphosphate hydrolases"/>
    <property type="match status" value="1"/>
</dbReference>
<keyword evidence="6" id="KW-0067">ATP-binding</keyword>
<dbReference type="OrthoDB" id="9805696at2"/>
<evidence type="ECO:0000256" key="10">
    <source>
        <dbReference type="PROSITE-ProRule" id="PRU00552"/>
    </source>
</evidence>
<dbReference type="InterPro" id="IPR014001">
    <property type="entry name" value="Helicase_ATP-bd"/>
</dbReference>
<evidence type="ECO:0000259" key="13">
    <source>
        <dbReference type="PROSITE" id="PS51194"/>
    </source>
</evidence>
<evidence type="ECO:0000256" key="5">
    <source>
        <dbReference type="ARBA" id="ARBA00022806"/>
    </source>
</evidence>
<dbReference type="GO" id="GO:0005829">
    <property type="term" value="C:cytosol"/>
    <property type="evidence" value="ECO:0007669"/>
    <property type="project" value="TreeGrafter"/>
</dbReference>
<dbReference type="PANTHER" id="PTHR47959:SF13">
    <property type="entry name" value="ATP-DEPENDENT RNA HELICASE RHLE"/>
    <property type="match status" value="1"/>
</dbReference>
<dbReference type="Gene3D" id="3.40.50.300">
    <property type="entry name" value="P-loop containing nucleotide triphosphate hydrolases"/>
    <property type="match status" value="2"/>
</dbReference>
<gene>
    <name evidence="15" type="primary">rhlE</name>
    <name evidence="15" type="ORF">Pr1d_22500</name>
</gene>
<evidence type="ECO:0000256" key="2">
    <source>
        <dbReference type="ARBA" id="ARBA00022490"/>
    </source>
</evidence>
<evidence type="ECO:0000256" key="7">
    <source>
        <dbReference type="ARBA" id="ARBA00038437"/>
    </source>
</evidence>
<keyword evidence="3" id="KW-0547">Nucleotide-binding</keyword>
<keyword evidence="5 15" id="KW-0347">Helicase</keyword>
<dbReference type="CDD" id="cd18787">
    <property type="entry name" value="SF2_C_DEAD"/>
    <property type="match status" value="1"/>
</dbReference>
<dbReference type="GO" id="GO:0003676">
    <property type="term" value="F:nucleic acid binding"/>
    <property type="evidence" value="ECO:0007669"/>
    <property type="project" value="InterPro"/>
</dbReference>
<evidence type="ECO:0000313" key="15">
    <source>
        <dbReference type="EMBL" id="QEG34961.1"/>
    </source>
</evidence>
<feature type="compositionally biased region" description="Basic residues" evidence="11">
    <location>
        <begin position="432"/>
        <end position="447"/>
    </location>
</feature>
<evidence type="ECO:0000256" key="6">
    <source>
        <dbReference type="ARBA" id="ARBA00022840"/>
    </source>
</evidence>
<comment type="similarity">
    <text evidence="7">Belongs to the DEAD box helicase family.</text>
</comment>
<dbReference type="SMART" id="SM00487">
    <property type="entry name" value="DEXDc"/>
    <property type="match status" value="1"/>
</dbReference>
<dbReference type="PROSITE" id="PS51194">
    <property type="entry name" value="HELICASE_CTER"/>
    <property type="match status" value="1"/>
</dbReference>
<feature type="compositionally biased region" description="Polar residues" evidence="11">
    <location>
        <begin position="408"/>
        <end position="431"/>
    </location>
</feature>
<dbReference type="InterPro" id="IPR027417">
    <property type="entry name" value="P-loop_NTPase"/>
</dbReference>
<dbReference type="FunFam" id="3.40.50.300:FF:000108">
    <property type="entry name" value="ATP-dependent RNA helicase RhlE"/>
    <property type="match status" value="1"/>
</dbReference>
<evidence type="ECO:0000313" key="16">
    <source>
        <dbReference type="Proteomes" id="UP000323917"/>
    </source>
</evidence>
<dbReference type="RefSeq" id="WP_148073531.1">
    <property type="nucleotide sequence ID" value="NZ_CP042913.1"/>
</dbReference>
<dbReference type="Pfam" id="PF00270">
    <property type="entry name" value="DEAD"/>
    <property type="match status" value="1"/>
</dbReference>
<dbReference type="InterPro" id="IPR011545">
    <property type="entry name" value="DEAD/DEAH_box_helicase_dom"/>
</dbReference>
<dbReference type="GO" id="GO:0003724">
    <property type="term" value="F:RNA helicase activity"/>
    <property type="evidence" value="ECO:0007669"/>
    <property type="project" value="UniProtKB-EC"/>
</dbReference>
<evidence type="ECO:0000256" key="4">
    <source>
        <dbReference type="ARBA" id="ARBA00022801"/>
    </source>
</evidence>
<evidence type="ECO:0000256" key="9">
    <source>
        <dbReference type="ARBA" id="ARBA00074363"/>
    </source>
</evidence>
<dbReference type="InterPro" id="IPR044742">
    <property type="entry name" value="DEAD/DEAH_RhlB"/>
</dbReference>
<feature type="domain" description="DEAD-box RNA helicase Q" evidence="14">
    <location>
        <begin position="1"/>
        <end position="29"/>
    </location>
</feature>
<feature type="domain" description="Helicase C-terminal" evidence="13">
    <location>
        <begin position="235"/>
        <end position="380"/>
    </location>
</feature>
<dbReference type="KEGG" id="bgok:Pr1d_22500"/>
<reference evidence="15 16" key="1">
    <citation type="submission" date="2019-08" db="EMBL/GenBank/DDBJ databases">
        <title>Deep-cultivation of Planctomycetes and their phenomic and genomic characterization uncovers novel biology.</title>
        <authorList>
            <person name="Wiegand S."/>
            <person name="Jogler M."/>
            <person name="Boedeker C."/>
            <person name="Pinto D."/>
            <person name="Vollmers J."/>
            <person name="Rivas-Marin E."/>
            <person name="Kohn T."/>
            <person name="Peeters S.H."/>
            <person name="Heuer A."/>
            <person name="Rast P."/>
            <person name="Oberbeckmann S."/>
            <person name="Bunk B."/>
            <person name="Jeske O."/>
            <person name="Meyerdierks A."/>
            <person name="Storesund J.E."/>
            <person name="Kallscheuer N."/>
            <person name="Luecker S."/>
            <person name="Lage O.M."/>
            <person name="Pohl T."/>
            <person name="Merkel B.J."/>
            <person name="Hornburger P."/>
            <person name="Mueller R.-W."/>
            <person name="Bruemmer F."/>
            <person name="Labrenz M."/>
            <person name="Spormann A.M."/>
            <person name="Op den Camp H."/>
            <person name="Overmann J."/>
            <person name="Amann R."/>
            <person name="Jetten M.S.M."/>
            <person name="Mascher T."/>
            <person name="Medema M.H."/>
            <person name="Devos D.P."/>
            <person name="Kaster A.-K."/>
            <person name="Ovreas L."/>
            <person name="Rohde M."/>
            <person name="Galperin M.Y."/>
            <person name="Jogler C."/>
        </authorList>
    </citation>
    <scope>NUCLEOTIDE SEQUENCE [LARGE SCALE GENOMIC DNA]</scope>
    <source>
        <strain evidence="15 16">Pr1d</strain>
    </source>
</reference>
<dbReference type="EC" id="3.6.4.13" evidence="1"/>
<evidence type="ECO:0000256" key="1">
    <source>
        <dbReference type="ARBA" id="ARBA00012552"/>
    </source>
</evidence>
<dbReference type="PANTHER" id="PTHR47959">
    <property type="entry name" value="ATP-DEPENDENT RNA HELICASE RHLE-RELATED"/>
    <property type="match status" value="1"/>
</dbReference>
<evidence type="ECO:0000256" key="3">
    <source>
        <dbReference type="ARBA" id="ARBA00022741"/>
    </source>
</evidence>
<dbReference type="InterPro" id="IPR050079">
    <property type="entry name" value="DEAD_box_RNA_helicase"/>
</dbReference>
<dbReference type="InterPro" id="IPR001650">
    <property type="entry name" value="Helicase_C-like"/>
</dbReference>
<evidence type="ECO:0000256" key="8">
    <source>
        <dbReference type="ARBA" id="ARBA00047984"/>
    </source>
</evidence>